<name>A0AAU7JFK6_9HYPH</name>
<dbReference type="AlphaFoldDB" id="A0AAU7JFK6"/>
<dbReference type="CDD" id="cd08899">
    <property type="entry name" value="SRPBCC_CalC_Aha1-like_6"/>
    <property type="match status" value="1"/>
</dbReference>
<sequence>MHHHEIDPASLAQPVGTDAIRIERLLPGPRERVWRYLTEPDLRRKWLAAGAFDLAPGGAIELVFHNNALTPNDEPPPAGSEAHGEVSRLRGTVLACEKPSLLAFTWGTEPDSSQVRFELADEGGKVRLTVTHSRVVKPGMVVSVSAGWHCHLDLLASELEGRAPVGFWRSIRAVRPTYERRAASA</sequence>
<dbReference type="InterPro" id="IPR013538">
    <property type="entry name" value="ASHA1/2-like_C"/>
</dbReference>
<evidence type="ECO:0000259" key="2">
    <source>
        <dbReference type="Pfam" id="PF08327"/>
    </source>
</evidence>
<dbReference type="SUPFAM" id="SSF55961">
    <property type="entry name" value="Bet v1-like"/>
    <property type="match status" value="1"/>
</dbReference>
<organism evidence="3">
    <name type="scientific">Alsobacter sp. KACC 23698</name>
    <dbReference type="NCBI Taxonomy" id="3149229"/>
    <lineage>
        <taxon>Bacteria</taxon>
        <taxon>Pseudomonadati</taxon>
        <taxon>Pseudomonadota</taxon>
        <taxon>Alphaproteobacteria</taxon>
        <taxon>Hyphomicrobiales</taxon>
        <taxon>Alsobacteraceae</taxon>
        <taxon>Alsobacter</taxon>
    </lineage>
</organism>
<dbReference type="RefSeq" id="WP_406855872.1">
    <property type="nucleotide sequence ID" value="NZ_CP157484.1"/>
</dbReference>
<accession>A0AAU7JFK6</accession>
<dbReference type="Pfam" id="PF08327">
    <property type="entry name" value="AHSA1"/>
    <property type="match status" value="1"/>
</dbReference>
<protein>
    <submittedName>
        <fullName evidence="3">SRPBCC family protein</fullName>
    </submittedName>
</protein>
<proteinExistence type="inferred from homology"/>
<dbReference type="InterPro" id="IPR023393">
    <property type="entry name" value="START-like_dom_sf"/>
</dbReference>
<feature type="domain" description="Activator of Hsp90 ATPase homologue 1/2-like C-terminal" evidence="2">
    <location>
        <begin position="29"/>
        <end position="160"/>
    </location>
</feature>
<reference evidence="3" key="1">
    <citation type="submission" date="2024-05" db="EMBL/GenBank/DDBJ databases">
        <authorList>
            <person name="Kim S."/>
            <person name="Heo J."/>
            <person name="Choi H."/>
            <person name="Choi Y."/>
            <person name="Kwon S.-W."/>
            <person name="Kim Y."/>
        </authorList>
    </citation>
    <scope>NUCLEOTIDE SEQUENCE</scope>
    <source>
        <strain evidence="3">KACC 23698</strain>
    </source>
</reference>
<comment type="similarity">
    <text evidence="1">Belongs to the AHA1 family.</text>
</comment>
<evidence type="ECO:0000313" key="3">
    <source>
        <dbReference type="EMBL" id="XBO39033.1"/>
    </source>
</evidence>
<dbReference type="Gene3D" id="3.30.530.20">
    <property type="match status" value="1"/>
</dbReference>
<gene>
    <name evidence="3" type="ORF">ABEG18_25705</name>
</gene>
<evidence type="ECO:0000256" key="1">
    <source>
        <dbReference type="ARBA" id="ARBA00006817"/>
    </source>
</evidence>
<dbReference type="EMBL" id="CP157484">
    <property type="protein sequence ID" value="XBO39033.1"/>
    <property type="molecule type" value="Genomic_DNA"/>
</dbReference>